<feature type="compositionally biased region" description="Basic and acidic residues" evidence="1">
    <location>
        <begin position="81"/>
        <end position="92"/>
    </location>
</feature>
<keyword evidence="3" id="KW-1185">Reference proteome</keyword>
<dbReference type="EMBL" id="CAGS01000316">
    <property type="protein sequence ID" value="CCF84721.1"/>
    <property type="molecule type" value="Genomic_DNA"/>
</dbReference>
<dbReference type="Proteomes" id="UP000004221">
    <property type="component" value="Unassembled WGS sequence"/>
</dbReference>
<accession>I4EJ59</accession>
<feature type="region of interest" description="Disordered" evidence="1">
    <location>
        <begin position="37"/>
        <end position="92"/>
    </location>
</feature>
<protein>
    <submittedName>
        <fullName evidence="2">Uncharacterized protein</fullName>
    </submittedName>
</protein>
<evidence type="ECO:0000313" key="2">
    <source>
        <dbReference type="EMBL" id="CCF84721.1"/>
    </source>
</evidence>
<evidence type="ECO:0000313" key="3">
    <source>
        <dbReference type="Proteomes" id="UP000004221"/>
    </source>
</evidence>
<name>I4EJ59_9BACT</name>
<gene>
    <name evidence="2" type="ORF">NITHO_3830010</name>
</gene>
<proteinExistence type="predicted"/>
<dbReference type="RefSeq" id="WP_008479094.1">
    <property type="nucleotide sequence ID" value="NZ_CAGS01000316.1"/>
</dbReference>
<comment type="caution">
    <text evidence="2">The sequence shown here is derived from an EMBL/GenBank/DDBJ whole genome shotgun (WGS) entry which is preliminary data.</text>
</comment>
<sequence>MANEIRFEDMPVNELEQAVDEGRLSRDQLNEILQERQRRAAATRKRTPDSTYRETVEGFGSGQGMGTERTGQEPGAPDEEGFPRGEDLDWPT</sequence>
<evidence type="ECO:0000256" key="1">
    <source>
        <dbReference type="SAM" id="MobiDB-lite"/>
    </source>
</evidence>
<organism evidence="2 3">
    <name type="scientific">Nitrolancea hollandica Lb</name>
    <dbReference type="NCBI Taxonomy" id="1129897"/>
    <lineage>
        <taxon>Bacteria</taxon>
        <taxon>Pseudomonadati</taxon>
        <taxon>Thermomicrobiota</taxon>
        <taxon>Thermomicrobia</taxon>
        <taxon>Sphaerobacterales</taxon>
        <taxon>Sphaerobacterineae</taxon>
        <taxon>Sphaerobacteraceae</taxon>
        <taxon>Nitrolancea</taxon>
    </lineage>
</organism>
<reference evidence="2 3" key="1">
    <citation type="journal article" date="2012" name="ISME J.">
        <title>Nitrification expanded: discovery, physiology and genomics of a nitrite-oxidizing bacterium from the phylum Chloroflexi.</title>
        <authorList>
            <person name="Sorokin D.Y."/>
            <person name="Lucker S."/>
            <person name="Vejmelkova D."/>
            <person name="Kostrikina N.A."/>
            <person name="Kleerebezem R."/>
            <person name="Rijpstra W.I."/>
            <person name="Damste J.S."/>
            <person name="Le Paslier D."/>
            <person name="Muyzer G."/>
            <person name="Wagner M."/>
            <person name="van Loosdrecht M.C."/>
            <person name="Daims H."/>
        </authorList>
    </citation>
    <scope>NUCLEOTIDE SEQUENCE [LARGE SCALE GENOMIC DNA]</scope>
    <source>
        <strain evidence="3">none</strain>
    </source>
</reference>
<feature type="compositionally biased region" description="Basic and acidic residues" evidence="1">
    <location>
        <begin position="46"/>
        <end position="56"/>
    </location>
</feature>
<dbReference type="AlphaFoldDB" id="I4EJ59"/>